<dbReference type="EMBL" id="UOFS01000043">
    <property type="protein sequence ID" value="VAX00233.1"/>
    <property type="molecule type" value="Genomic_DNA"/>
</dbReference>
<dbReference type="InterPro" id="IPR052028">
    <property type="entry name" value="HipA_Ser/Thr_kinase"/>
</dbReference>
<evidence type="ECO:0000259" key="4">
    <source>
        <dbReference type="Pfam" id="PF13657"/>
    </source>
</evidence>
<reference evidence="5" key="1">
    <citation type="submission" date="2018-06" db="EMBL/GenBank/DDBJ databases">
        <authorList>
            <person name="Zhirakovskaya E."/>
        </authorList>
    </citation>
    <scope>NUCLEOTIDE SEQUENCE</scope>
</reference>
<dbReference type="Pfam" id="PF07804">
    <property type="entry name" value="HipA_C"/>
    <property type="match status" value="1"/>
</dbReference>
<dbReference type="Pfam" id="PF13657">
    <property type="entry name" value="Couple_hipA"/>
    <property type="match status" value="1"/>
</dbReference>
<name>A0A3B1AJN7_9ZZZZ</name>
<accession>A0A3B1AJN7</accession>
<feature type="domain" description="HipA-like C-terminal" evidence="3">
    <location>
        <begin position="164"/>
        <end position="384"/>
    </location>
</feature>
<dbReference type="InterPro" id="IPR017508">
    <property type="entry name" value="HipA_N1"/>
</dbReference>
<evidence type="ECO:0000313" key="5">
    <source>
        <dbReference type="EMBL" id="VAX00233.1"/>
    </source>
</evidence>
<keyword evidence="2" id="KW-0418">Kinase</keyword>
<dbReference type="PANTHER" id="PTHR37419:SF8">
    <property type="entry name" value="TOXIN YJJJ"/>
    <property type="match status" value="1"/>
</dbReference>
<evidence type="ECO:0000256" key="1">
    <source>
        <dbReference type="ARBA" id="ARBA00022679"/>
    </source>
</evidence>
<sequence length="433" mass="49270">MTTSKIQNIDNLFVWVWLPNCSEPVVAGQIVKQNKLYRFTYGQSYRDNPAAIRFSPFELPLQKGSFTPKGQNLIHSCFRDAAPDYWGRYVIDNHYPGFRLNELDYLILSDSNRSGALDFQHSSSDYVDRTMVQMSIDDILSAAAIIEQHQTLPPELDFVLMQGSSMGGAQPKATMLWDNKQWIVKFASIDDPADTAKLEYITMRLAKLAGIFVANVKYEESDSQEVLLIERFDRKTTNTVISNTARRFIMSGFSLLGLTENEAQYASYHSVADVVRREFHQPKLALQEIFKRLAFNILMGNTDDGIKHLTASWDGSKLKLMPAFGLSPKMHFDEEAKQTLAINGRLANEATLNNIASIAGIFQVSNTQAQEIIESIITVIEKNWPKLCNEVDLNKHSRHQFWRKIILSPNCFKNWDYNKNFTMIPSKKSSASI</sequence>
<dbReference type="InterPro" id="IPR012893">
    <property type="entry name" value="HipA-like_C"/>
</dbReference>
<evidence type="ECO:0000259" key="3">
    <source>
        <dbReference type="Pfam" id="PF07804"/>
    </source>
</evidence>
<dbReference type="GO" id="GO:0004674">
    <property type="term" value="F:protein serine/threonine kinase activity"/>
    <property type="evidence" value="ECO:0007669"/>
    <property type="project" value="TreeGrafter"/>
</dbReference>
<dbReference type="PANTHER" id="PTHR37419">
    <property type="entry name" value="SERINE/THREONINE-PROTEIN KINASE TOXIN HIPA"/>
    <property type="match status" value="1"/>
</dbReference>
<feature type="domain" description="HipA N-terminal subdomain 1" evidence="4">
    <location>
        <begin position="26"/>
        <end position="119"/>
    </location>
</feature>
<dbReference type="AlphaFoldDB" id="A0A3B1AJN7"/>
<proteinExistence type="predicted"/>
<keyword evidence="1" id="KW-0808">Transferase</keyword>
<gene>
    <name evidence="5" type="ORF">MNBD_GAMMA22-71</name>
</gene>
<protein>
    <submittedName>
        <fullName evidence="5">Uncharacterized protein</fullName>
    </submittedName>
</protein>
<evidence type="ECO:0000256" key="2">
    <source>
        <dbReference type="ARBA" id="ARBA00022777"/>
    </source>
</evidence>
<dbReference type="GO" id="GO:0005829">
    <property type="term" value="C:cytosol"/>
    <property type="evidence" value="ECO:0007669"/>
    <property type="project" value="TreeGrafter"/>
</dbReference>
<organism evidence="5">
    <name type="scientific">hydrothermal vent metagenome</name>
    <dbReference type="NCBI Taxonomy" id="652676"/>
    <lineage>
        <taxon>unclassified sequences</taxon>
        <taxon>metagenomes</taxon>
        <taxon>ecological metagenomes</taxon>
    </lineage>
</organism>